<dbReference type="GO" id="GO:0019239">
    <property type="term" value="F:deaminase activity"/>
    <property type="evidence" value="ECO:0007669"/>
    <property type="project" value="TreeGrafter"/>
</dbReference>
<dbReference type="GO" id="GO:0005829">
    <property type="term" value="C:cytosol"/>
    <property type="evidence" value="ECO:0007669"/>
    <property type="project" value="TreeGrafter"/>
</dbReference>
<dbReference type="InterPro" id="IPR035959">
    <property type="entry name" value="RutC-like_sf"/>
</dbReference>
<dbReference type="AlphaFoldDB" id="A0A3G1KZN1"/>
<dbReference type="InterPro" id="IPR006056">
    <property type="entry name" value="RidA"/>
</dbReference>
<dbReference type="EMBL" id="CP017634">
    <property type="protein sequence ID" value="ATW27834.1"/>
    <property type="molecule type" value="Genomic_DNA"/>
</dbReference>
<dbReference type="OrthoDB" id="9803101at2"/>
<protein>
    <recommendedName>
        <fullName evidence="4">RidA family protein</fullName>
    </recommendedName>
</protein>
<dbReference type="Pfam" id="PF01042">
    <property type="entry name" value="Ribonuc_L-PSP"/>
    <property type="match status" value="1"/>
</dbReference>
<dbReference type="PANTHER" id="PTHR11803">
    <property type="entry name" value="2-IMINOBUTANOATE/2-IMINOPROPANOATE DEAMINASE RIDA"/>
    <property type="match status" value="1"/>
</dbReference>
<dbReference type="NCBIfam" id="TIGR00004">
    <property type="entry name" value="Rid family detoxifying hydrolase"/>
    <property type="match status" value="1"/>
</dbReference>
<proteinExistence type="inferred from homology"/>
<reference evidence="2 3" key="1">
    <citation type="submission" date="2016-10" db="EMBL/GenBank/DDBJ databases">
        <title>Complete Genome Sequence of Peptococcaceae strain DCMF.</title>
        <authorList>
            <person name="Edwards R.J."/>
            <person name="Holland S.I."/>
            <person name="Deshpande N.P."/>
            <person name="Wong Y.K."/>
            <person name="Ertan H."/>
            <person name="Manefield M."/>
            <person name="Russell T.L."/>
            <person name="Lee M.J."/>
        </authorList>
    </citation>
    <scope>NUCLEOTIDE SEQUENCE [LARGE SCALE GENOMIC DNA]</scope>
    <source>
        <strain evidence="2 3">DCMF</strain>
    </source>
</reference>
<dbReference type="KEGG" id="fwa:DCMF_26515"/>
<organism evidence="2 3">
    <name type="scientific">Formimonas warabiya</name>
    <dbReference type="NCBI Taxonomy" id="1761012"/>
    <lineage>
        <taxon>Bacteria</taxon>
        <taxon>Bacillati</taxon>
        <taxon>Bacillota</taxon>
        <taxon>Clostridia</taxon>
        <taxon>Eubacteriales</taxon>
        <taxon>Peptococcaceae</taxon>
        <taxon>Candidatus Formimonas</taxon>
    </lineage>
</organism>
<gene>
    <name evidence="2" type="ORF">DCMF_26515</name>
</gene>
<dbReference type="RefSeq" id="WP_148137217.1">
    <property type="nucleotide sequence ID" value="NZ_CP017634.1"/>
</dbReference>
<dbReference type="SUPFAM" id="SSF55298">
    <property type="entry name" value="YjgF-like"/>
    <property type="match status" value="1"/>
</dbReference>
<evidence type="ECO:0000313" key="3">
    <source>
        <dbReference type="Proteomes" id="UP000323521"/>
    </source>
</evidence>
<dbReference type="CDD" id="cd00448">
    <property type="entry name" value="YjgF_YER057c_UK114_family"/>
    <property type="match status" value="1"/>
</dbReference>
<dbReference type="PANTHER" id="PTHR11803:SF39">
    <property type="entry name" value="2-IMINOBUTANOATE_2-IMINOPROPANOATE DEAMINASE"/>
    <property type="match status" value="1"/>
</dbReference>
<evidence type="ECO:0000256" key="1">
    <source>
        <dbReference type="ARBA" id="ARBA00010552"/>
    </source>
</evidence>
<dbReference type="Gene3D" id="3.30.1330.40">
    <property type="entry name" value="RutC-like"/>
    <property type="match status" value="1"/>
</dbReference>
<dbReference type="FunFam" id="3.30.1330.40:FF:000001">
    <property type="entry name" value="L-PSP family endoribonuclease"/>
    <property type="match status" value="1"/>
</dbReference>
<accession>A0A3G1KZN1</accession>
<dbReference type="InterPro" id="IPR006175">
    <property type="entry name" value="YjgF/YER057c/UK114"/>
</dbReference>
<name>A0A3G1KZN1_FORW1</name>
<sequence length="125" mass="13671">MKQAIFSSKAPQPMGAYSPAVKVGDWIFISGQGPEDPVTHEVKGTTIEEQTKYTVENVLAILAEAGGKPEDVVQVHVFLQDLNDFARFNQVYAQYFPDPKPARATVGCNLINNIMIEIDAIAFTG</sequence>
<evidence type="ECO:0008006" key="4">
    <source>
        <dbReference type="Google" id="ProtNLM"/>
    </source>
</evidence>
<evidence type="ECO:0000313" key="2">
    <source>
        <dbReference type="EMBL" id="ATW27834.1"/>
    </source>
</evidence>
<keyword evidence="3" id="KW-1185">Reference proteome</keyword>
<dbReference type="Proteomes" id="UP000323521">
    <property type="component" value="Chromosome"/>
</dbReference>
<comment type="similarity">
    <text evidence="1">Belongs to the RutC family.</text>
</comment>